<proteinExistence type="predicted"/>
<reference evidence="2 3" key="2">
    <citation type="journal article" date="2018" name="New Phytol.">
        <title>High intraspecific genome diversity in the model arbuscular mycorrhizal symbiont Rhizophagus irregularis.</title>
        <authorList>
            <person name="Chen E.C.H."/>
            <person name="Morin E."/>
            <person name="Beaudet D."/>
            <person name="Noel J."/>
            <person name="Yildirir G."/>
            <person name="Ndikumana S."/>
            <person name="Charron P."/>
            <person name="St-Onge C."/>
            <person name="Giorgi J."/>
            <person name="Kruger M."/>
            <person name="Marton T."/>
            <person name="Ropars J."/>
            <person name="Grigoriev I.V."/>
            <person name="Hainaut M."/>
            <person name="Henrissat B."/>
            <person name="Roux C."/>
            <person name="Martin F."/>
            <person name="Corradi N."/>
        </authorList>
    </citation>
    <scope>NUCLEOTIDE SEQUENCE [LARGE SCALE GENOMIC DNA]</scope>
    <source>
        <strain evidence="2 3">DAOM 197198</strain>
    </source>
</reference>
<keyword evidence="3" id="KW-1185">Reference proteome</keyword>
<dbReference type="EMBL" id="AUPC02000016">
    <property type="protein sequence ID" value="POG80645.1"/>
    <property type="molecule type" value="Genomic_DNA"/>
</dbReference>
<keyword evidence="1" id="KW-0472">Membrane</keyword>
<protein>
    <submittedName>
        <fullName evidence="2">Uncharacterized protein</fullName>
    </submittedName>
</protein>
<feature type="transmembrane region" description="Helical" evidence="1">
    <location>
        <begin position="7"/>
        <end position="29"/>
    </location>
</feature>
<dbReference type="Proteomes" id="UP000018888">
    <property type="component" value="Unassembled WGS sequence"/>
</dbReference>
<sequence>MYSVHYLFIFFFFSLFLFFLYGGILWDFIALDENLFLSMLYFPLFLNIIKYYQK</sequence>
<keyword evidence="1" id="KW-0812">Transmembrane</keyword>
<evidence type="ECO:0000256" key="1">
    <source>
        <dbReference type="SAM" id="Phobius"/>
    </source>
</evidence>
<keyword evidence="1" id="KW-1133">Transmembrane helix</keyword>
<comment type="caution">
    <text evidence="2">The sequence shown here is derived from an EMBL/GenBank/DDBJ whole genome shotgun (WGS) entry which is preliminary data.</text>
</comment>
<reference evidence="2 3" key="1">
    <citation type="journal article" date="2013" name="Proc. Natl. Acad. Sci. U.S.A.">
        <title>Genome of an arbuscular mycorrhizal fungus provides insight into the oldest plant symbiosis.</title>
        <authorList>
            <person name="Tisserant E."/>
            <person name="Malbreil M."/>
            <person name="Kuo A."/>
            <person name="Kohler A."/>
            <person name="Symeonidi A."/>
            <person name="Balestrini R."/>
            <person name="Charron P."/>
            <person name="Duensing N."/>
            <person name="Frei Dit Frey N."/>
            <person name="Gianinazzi-Pearson V."/>
            <person name="Gilbert L.B."/>
            <person name="Handa Y."/>
            <person name="Herr J.R."/>
            <person name="Hijri M."/>
            <person name="Koul R."/>
            <person name="Kawaguchi M."/>
            <person name="Krajinski F."/>
            <person name="Lammers P.J."/>
            <person name="Masclaux F.G."/>
            <person name="Murat C."/>
            <person name="Morin E."/>
            <person name="Ndikumana S."/>
            <person name="Pagni M."/>
            <person name="Petitpierre D."/>
            <person name="Requena N."/>
            <person name="Rosikiewicz P."/>
            <person name="Riley R."/>
            <person name="Saito K."/>
            <person name="San Clemente H."/>
            <person name="Shapiro H."/>
            <person name="van Tuinen D."/>
            <person name="Becard G."/>
            <person name="Bonfante P."/>
            <person name="Paszkowski U."/>
            <person name="Shachar-Hill Y.Y."/>
            <person name="Tuskan G.A."/>
            <person name="Young P.W."/>
            <person name="Sanders I.R."/>
            <person name="Henrissat B."/>
            <person name="Rensing S.A."/>
            <person name="Grigoriev I.V."/>
            <person name="Corradi N."/>
            <person name="Roux C."/>
            <person name="Martin F."/>
        </authorList>
    </citation>
    <scope>NUCLEOTIDE SEQUENCE [LARGE SCALE GENOMIC DNA]</scope>
    <source>
        <strain evidence="2 3">DAOM 197198</strain>
    </source>
</reference>
<name>A0A2P4QSP3_RHIID</name>
<dbReference type="AlphaFoldDB" id="A0A2P4QSP3"/>
<evidence type="ECO:0000313" key="3">
    <source>
        <dbReference type="Proteomes" id="UP000018888"/>
    </source>
</evidence>
<organism evidence="2 3">
    <name type="scientific">Rhizophagus irregularis (strain DAOM 181602 / DAOM 197198 / MUCL 43194)</name>
    <name type="common">Arbuscular mycorrhizal fungus</name>
    <name type="synonym">Glomus intraradices</name>
    <dbReference type="NCBI Taxonomy" id="747089"/>
    <lineage>
        <taxon>Eukaryota</taxon>
        <taxon>Fungi</taxon>
        <taxon>Fungi incertae sedis</taxon>
        <taxon>Mucoromycota</taxon>
        <taxon>Glomeromycotina</taxon>
        <taxon>Glomeromycetes</taxon>
        <taxon>Glomerales</taxon>
        <taxon>Glomeraceae</taxon>
        <taxon>Rhizophagus</taxon>
    </lineage>
</organism>
<gene>
    <name evidence="2" type="ORF">GLOIN_2v1514371</name>
</gene>
<evidence type="ECO:0000313" key="2">
    <source>
        <dbReference type="EMBL" id="POG80645.1"/>
    </source>
</evidence>
<feature type="transmembrane region" description="Helical" evidence="1">
    <location>
        <begin position="35"/>
        <end position="52"/>
    </location>
</feature>
<accession>A0A2P4QSP3</accession>